<name>A0A0F9T5W8_9ZZZZ</name>
<dbReference type="EMBL" id="LAZR01001932">
    <property type="protein sequence ID" value="KKN36928.1"/>
    <property type="molecule type" value="Genomic_DNA"/>
</dbReference>
<sequence length="300" mass="34084">MTTTKKSTSILGRAMLVNVWIGLWSARKHDAEVTDKVNTEMAKNDRAGRYHKRLFGGDAPSHSMLVNATQVARVTHYKHTLPWEDAGWRLLPTANYFEYVEAMRTVQTRYETALEKFLRDYPTLVRTAEERLGQMYKRSDYPTTSQVRTKFHFTIQYGPVPSGDDFRVTLPKEQLKAMTRGVEDRVKQAVADAMGDVWQRLGDTVTDLRTKLGDGKYLRPTMIARVGEMAEIIGRLNLTGDAKLEKARKQVLLDLSTLDVESLRDDEKFRKDTARKADAILASMKGVYTPPKKKPAKKGA</sequence>
<gene>
    <name evidence="1" type="ORF">LCGC14_0768510</name>
</gene>
<dbReference type="AlphaFoldDB" id="A0A0F9T5W8"/>
<comment type="caution">
    <text evidence="1">The sequence shown here is derived from an EMBL/GenBank/DDBJ whole genome shotgun (WGS) entry which is preliminary data.</text>
</comment>
<reference evidence="1" key="1">
    <citation type="journal article" date="2015" name="Nature">
        <title>Complex archaea that bridge the gap between prokaryotes and eukaryotes.</title>
        <authorList>
            <person name="Spang A."/>
            <person name="Saw J.H."/>
            <person name="Jorgensen S.L."/>
            <person name="Zaremba-Niedzwiedzka K."/>
            <person name="Martijn J."/>
            <person name="Lind A.E."/>
            <person name="van Eijk R."/>
            <person name="Schleper C."/>
            <person name="Guy L."/>
            <person name="Ettema T.J."/>
        </authorList>
    </citation>
    <scope>NUCLEOTIDE SEQUENCE</scope>
</reference>
<protein>
    <submittedName>
        <fullName evidence="1">Uncharacterized protein</fullName>
    </submittedName>
</protein>
<evidence type="ECO:0000313" key="1">
    <source>
        <dbReference type="EMBL" id="KKN36928.1"/>
    </source>
</evidence>
<accession>A0A0F9T5W8</accession>
<proteinExistence type="predicted"/>
<organism evidence="1">
    <name type="scientific">marine sediment metagenome</name>
    <dbReference type="NCBI Taxonomy" id="412755"/>
    <lineage>
        <taxon>unclassified sequences</taxon>
        <taxon>metagenomes</taxon>
        <taxon>ecological metagenomes</taxon>
    </lineage>
</organism>